<dbReference type="AlphaFoldDB" id="A0A382ZR40"/>
<feature type="non-terminal residue" evidence="2">
    <location>
        <position position="1"/>
    </location>
</feature>
<name>A0A382ZR40_9ZZZZ</name>
<evidence type="ECO:0000313" key="2">
    <source>
        <dbReference type="EMBL" id="SVD97699.1"/>
    </source>
</evidence>
<sequence>VLDKFYPKYEYTQLQISNLQFINLEPDRDVHIRVTRRTEYGDRYKLFVVKKDSFKKNYSLEDYGVNLVDKEGRMTIETLQWNGLAKKSGVETGDVISEFKIENLERPNKAIVYPFSLLLLFGFGYLNYKRGKNI</sequence>
<reference evidence="2" key="1">
    <citation type="submission" date="2018-05" db="EMBL/GenBank/DDBJ databases">
        <authorList>
            <person name="Lanie J.A."/>
            <person name="Ng W.-L."/>
            <person name="Kazmierczak K.M."/>
            <person name="Andrzejewski T.M."/>
            <person name="Davidsen T.M."/>
            <person name="Wayne K.J."/>
            <person name="Tettelin H."/>
            <person name="Glass J.I."/>
            <person name="Rusch D."/>
            <person name="Podicherti R."/>
            <person name="Tsui H.-C.T."/>
            <person name="Winkler M.E."/>
        </authorList>
    </citation>
    <scope>NUCLEOTIDE SEQUENCE</scope>
</reference>
<proteinExistence type="predicted"/>
<organism evidence="2">
    <name type="scientific">marine metagenome</name>
    <dbReference type="NCBI Taxonomy" id="408172"/>
    <lineage>
        <taxon>unclassified sequences</taxon>
        <taxon>metagenomes</taxon>
        <taxon>ecological metagenomes</taxon>
    </lineage>
</organism>
<keyword evidence="1" id="KW-0472">Membrane</keyword>
<feature type="transmembrane region" description="Helical" evidence="1">
    <location>
        <begin position="110"/>
        <end position="128"/>
    </location>
</feature>
<gene>
    <name evidence="2" type="ORF">METZ01_LOCUS450553</name>
</gene>
<evidence type="ECO:0000256" key="1">
    <source>
        <dbReference type="SAM" id="Phobius"/>
    </source>
</evidence>
<dbReference type="InterPro" id="IPR021814">
    <property type="entry name" value="DUF3394"/>
</dbReference>
<dbReference type="EMBL" id="UINC01185810">
    <property type="protein sequence ID" value="SVD97699.1"/>
    <property type="molecule type" value="Genomic_DNA"/>
</dbReference>
<protein>
    <submittedName>
        <fullName evidence="2">Uncharacterized protein</fullName>
    </submittedName>
</protein>
<accession>A0A382ZR40</accession>
<keyword evidence="1" id="KW-1133">Transmembrane helix</keyword>
<keyword evidence="1" id="KW-0812">Transmembrane</keyword>
<dbReference type="Pfam" id="PF11874">
    <property type="entry name" value="DUF3394"/>
    <property type="match status" value="1"/>
</dbReference>